<reference evidence="2" key="1">
    <citation type="journal article" date="2005" name="Nature">
        <title>The map-based sequence of the rice genome.</title>
        <authorList>
            <consortium name="International rice genome sequencing project (IRGSP)"/>
            <person name="Matsumoto T."/>
            <person name="Wu J."/>
            <person name="Kanamori H."/>
            <person name="Katayose Y."/>
            <person name="Fujisawa M."/>
            <person name="Namiki N."/>
            <person name="Mizuno H."/>
            <person name="Yamamoto K."/>
            <person name="Antonio B.A."/>
            <person name="Baba T."/>
            <person name="Sakata K."/>
            <person name="Nagamura Y."/>
            <person name="Aoki H."/>
            <person name="Arikawa K."/>
            <person name="Arita K."/>
            <person name="Bito T."/>
            <person name="Chiden Y."/>
            <person name="Fujitsuka N."/>
            <person name="Fukunaka R."/>
            <person name="Hamada M."/>
            <person name="Harada C."/>
            <person name="Hayashi A."/>
            <person name="Hijishita S."/>
            <person name="Honda M."/>
            <person name="Hosokawa S."/>
            <person name="Ichikawa Y."/>
            <person name="Idonuma A."/>
            <person name="Iijima M."/>
            <person name="Ikeda M."/>
            <person name="Ikeno M."/>
            <person name="Ito K."/>
            <person name="Ito S."/>
            <person name="Ito T."/>
            <person name="Ito Y."/>
            <person name="Ito Y."/>
            <person name="Iwabuchi A."/>
            <person name="Kamiya K."/>
            <person name="Karasawa W."/>
            <person name="Kurita K."/>
            <person name="Katagiri S."/>
            <person name="Kikuta A."/>
            <person name="Kobayashi H."/>
            <person name="Kobayashi N."/>
            <person name="Machita K."/>
            <person name="Maehara T."/>
            <person name="Masukawa M."/>
            <person name="Mizubayashi T."/>
            <person name="Mukai Y."/>
            <person name="Nagasaki H."/>
            <person name="Nagata Y."/>
            <person name="Naito S."/>
            <person name="Nakashima M."/>
            <person name="Nakama Y."/>
            <person name="Nakamichi Y."/>
            <person name="Nakamura M."/>
            <person name="Meguro A."/>
            <person name="Negishi M."/>
            <person name="Ohta I."/>
            <person name="Ohta T."/>
            <person name="Okamoto M."/>
            <person name="Ono N."/>
            <person name="Saji S."/>
            <person name="Sakaguchi M."/>
            <person name="Sakai K."/>
            <person name="Shibata M."/>
            <person name="Shimokawa T."/>
            <person name="Song J."/>
            <person name="Takazaki Y."/>
            <person name="Terasawa K."/>
            <person name="Tsugane M."/>
            <person name="Tsuji K."/>
            <person name="Ueda S."/>
            <person name="Waki K."/>
            <person name="Yamagata H."/>
            <person name="Yamamoto M."/>
            <person name="Yamamoto S."/>
            <person name="Yamane H."/>
            <person name="Yoshiki S."/>
            <person name="Yoshihara R."/>
            <person name="Yukawa K."/>
            <person name="Zhong H."/>
            <person name="Yano M."/>
            <person name="Yuan Q."/>
            <person name="Ouyang S."/>
            <person name="Liu J."/>
            <person name="Jones K.M."/>
            <person name="Gansberger K."/>
            <person name="Moffat K."/>
            <person name="Hill J."/>
            <person name="Bera J."/>
            <person name="Fadrosh D."/>
            <person name="Jin S."/>
            <person name="Johri S."/>
            <person name="Kim M."/>
            <person name="Overton L."/>
            <person name="Reardon M."/>
            <person name="Tsitrin T."/>
            <person name="Vuong H."/>
            <person name="Weaver B."/>
            <person name="Ciecko A."/>
            <person name="Tallon L."/>
            <person name="Jackson J."/>
            <person name="Pai G."/>
            <person name="Aken S.V."/>
            <person name="Utterback T."/>
            <person name="Reidmuller S."/>
            <person name="Feldblyum T."/>
            <person name="Hsiao J."/>
            <person name="Zismann V."/>
            <person name="Iobst S."/>
            <person name="de Vazeille A.R."/>
            <person name="Buell C.R."/>
            <person name="Ying K."/>
            <person name="Li Y."/>
            <person name="Lu T."/>
            <person name="Huang Y."/>
            <person name="Zhao Q."/>
            <person name="Feng Q."/>
            <person name="Zhang L."/>
            <person name="Zhu J."/>
            <person name="Weng Q."/>
            <person name="Mu J."/>
            <person name="Lu Y."/>
            <person name="Fan D."/>
            <person name="Liu Y."/>
            <person name="Guan J."/>
            <person name="Zhang Y."/>
            <person name="Yu S."/>
            <person name="Liu X."/>
            <person name="Zhang Y."/>
            <person name="Hong G."/>
            <person name="Han B."/>
            <person name="Choisne N."/>
            <person name="Demange N."/>
            <person name="Orjeda G."/>
            <person name="Samain S."/>
            <person name="Cattolico L."/>
            <person name="Pelletier E."/>
            <person name="Couloux A."/>
            <person name="Segurens B."/>
            <person name="Wincker P."/>
            <person name="D'Hont A."/>
            <person name="Scarpelli C."/>
            <person name="Weissenbach J."/>
            <person name="Salanoubat M."/>
            <person name="Quetier F."/>
            <person name="Yu Y."/>
            <person name="Kim H.R."/>
            <person name="Rambo T."/>
            <person name="Currie J."/>
            <person name="Collura K."/>
            <person name="Luo M."/>
            <person name="Yang T."/>
            <person name="Ammiraju J.S.S."/>
            <person name="Engler F."/>
            <person name="Soderlund C."/>
            <person name="Wing R.A."/>
            <person name="Palmer L.E."/>
            <person name="de la Bastide M."/>
            <person name="Spiegel L."/>
            <person name="Nascimento L."/>
            <person name="Zutavern T."/>
            <person name="O'Shaughnessy A."/>
            <person name="Dike S."/>
            <person name="Dedhia N."/>
            <person name="Preston R."/>
            <person name="Balija V."/>
            <person name="McCombie W.R."/>
            <person name="Chow T."/>
            <person name="Chen H."/>
            <person name="Chung M."/>
            <person name="Chen C."/>
            <person name="Shaw J."/>
            <person name="Wu H."/>
            <person name="Hsiao K."/>
            <person name="Chao Y."/>
            <person name="Chu M."/>
            <person name="Cheng C."/>
            <person name="Hour A."/>
            <person name="Lee P."/>
            <person name="Lin S."/>
            <person name="Lin Y."/>
            <person name="Liou J."/>
            <person name="Liu S."/>
            <person name="Hsing Y."/>
            <person name="Raghuvanshi S."/>
            <person name="Mohanty A."/>
            <person name="Bharti A.K."/>
            <person name="Gaur A."/>
            <person name="Gupta V."/>
            <person name="Kumar D."/>
            <person name="Ravi V."/>
            <person name="Vij S."/>
            <person name="Kapur A."/>
            <person name="Khurana P."/>
            <person name="Khurana P."/>
            <person name="Khurana J.P."/>
            <person name="Tyagi A.K."/>
            <person name="Gaikwad K."/>
            <person name="Singh A."/>
            <person name="Dalal V."/>
            <person name="Srivastava S."/>
            <person name="Dixit A."/>
            <person name="Pal A.K."/>
            <person name="Ghazi I.A."/>
            <person name="Yadav M."/>
            <person name="Pandit A."/>
            <person name="Bhargava A."/>
            <person name="Sureshbabu K."/>
            <person name="Batra K."/>
            <person name="Sharma T.R."/>
            <person name="Mohapatra T."/>
            <person name="Singh N.K."/>
            <person name="Messing J."/>
            <person name="Nelson A.B."/>
            <person name="Fuks G."/>
            <person name="Kavchok S."/>
            <person name="Keizer G."/>
            <person name="Linton E."/>
            <person name="Llaca V."/>
            <person name="Song R."/>
            <person name="Tanyolac B."/>
            <person name="Young S."/>
            <person name="Ho-Il K."/>
            <person name="Hahn J.H."/>
            <person name="Sangsakoo G."/>
            <person name="Vanavichit A."/>
            <person name="de Mattos Luiz.A.T."/>
            <person name="Zimmer P.D."/>
            <person name="Malone G."/>
            <person name="Dellagostin O."/>
            <person name="de Oliveira A.C."/>
            <person name="Bevan M."/>
            <person name="Bancroft I."/>
            <person name="Minx P."/>
            <person name="Cordum H."/>
            <person name="Wilson R."/>
            <person name="Cheng Z."/>
            <person name="Jin W."/>
            <person name="Jiang J."/>
            <person name="Leong S.A."/>
            <person name="Iwama H."/>
            <person name="Gojobori T."/>
            <person name="Itoh T."/>
            <person name="Niimura Y."/>
            <person name="Fujii Y."/>
            <person name="Habara T."/>
            <person name="Sakai H."/>
            <person name="Sato Y."/>
            <person name="Wilson G."/>
            <person name="Kumar K."/>
            <person name="McCouch S."/>
            <person name="Juretic N."/>
            <person name="Hoen D."/>
            <person name="Wright S."/>
            <person name="Bruskiewich R."/>
            <person name="Bureau T."/>
            <person name="Miyao A."/>
            <person name="Hirochika H."/>
            <person name="Nishikawa T."/>
            <person name="Kadowaki K."/>
            <person name="Sugiura M."/>
            <person name="Burr B."/>
            <person name="Sasaki T."/>
        </authorList>
    </citation>
    <scope>NUCLEOTIDE SEQUENCE [LARGE SCALE GENOMIC DNA]</scope>
    <source>
        <strain evidence="2">cv. Nipponbare</strain>
    </source>
</reference>
<reference evidence="1 2" key="3">
    <citation type="journal article" date="2013" name="Rice">
        <title>Improvement of the Oryza sativa Nipponbare reference genome using next generation sequence and optical map data.</title>
        <authorList>
            <person name="Kawahara Y."/>
            <person name="de la Bastide M."/>
            <person name="Hamilton J.P."/>
            <person name="Kanamori H."/>
            <person name="McCombie W.R."/>
            <person name="Ouyang S."/>
            <person name="Schwartz D.C."/>
            <person name="Tanaka T."/>
            <person name="Wu J."/>
            <person name="Zhou S."/>
            <person name="Childs K.L."/>
            <person name="Davidson R.M."/>
            <person name="Lin H."/>
            <person name="Quesada-Ocampo L."/>
            <person name="Vaillancourt B."/>
            <person name="Sakai H."/>
            <person name="Lee S.S."/>
            <person name="Kim J."/>
            <person name="Numa H."/>
            <person name="Itoh T."/>
            <person name="Buell C.R."/>
            <person name="Matsumoto T."/>
        </authorList>
    </citation>
    <scope>NUCLEOTIDE SEQUENCE [LARGE SCALE GENOMIC DNA]</scope>
    <source>
        <strain evidence="2">cv. Nipponbare</strain>
    </source>
</reference>
<dbReference type="AlphaFoldDB" id="A0A0P0WK39"/>
<name>A0A0P0WK39_ORYSJ</name>
<sequence>MRRCWMRRPQRRWMQRRRWLRHGDVHARTSHGDEESEGLAGVPRRPPLLGGFHTMRLWLGSAVLGILNATGSAFRALTDVLLSYTSVNDGDDLRLLPAAVEAATSPASPTCGSTPPPLRLRSSGFIIPTT</sequence>
<evidence type="ECO:0000313" key="1">
    <source>
        <dbReference type="EMBL" id="BAS93026.1"/>
    </source>
</evidence>
<reference evidence="1 2" key="2">
    <citation type="journal article" date="2013" name="Plant Cell Physiol.">
        <title>Rice Annotation Project Database (RAP-DB): an integrative and interactive database for rice genomics.</title>
        <authorList>
            <person name="Sakai H."/>
            <person name="Lee S.S."/>
            <person name="Tanaka T."/>
            <person name="Numa H."/>
            <person name="Kim J."/>
            <person name="Kawahara Y."/>
            <person name="Wakimoto H."/>
            <person name="Yang C.C."/>
            <person name="Iwamoto M."/>
            <person name="Abe T."/>
            <person name="Yamada Y."/>
            <person name="Muto A."/>
            <person name="Inokuchi H."/>
            <person name="Ikemura T."/>
            <person name="Matsumoto T."/>
            <person name="Sasaki T."/>
            <person name="Itoh T."/>
        </authorList>
    </citation>
    <scope>NUCLEOTIDE SEQUENCE [LARGE SCALE GENOMIC DNA]</scope>
    <source>
        <strain evidence="2">cv. Nipponbare</strain>
    </source>
</reference>
<keyword evidence="2" id="KW-1185">Reference proteome</keyword>
<protein>
    <submittedName>
        <fullName evidence="1">Os05g0251032 protein</fullName>
    </submittedName>
</protein>
<dbReference type="PaxDb" id="39947-A0A0P0WK39"/>
<evidence type="ECO:0000313" key="2">
    <source>
        <dbReference type="Proteomes" id="UP000059680"/>
    </source>
</evidence>
<dbReference type="InParanoid" id="A0A0P0WK39"/>
<accession>A0A0P0WK39</accession>
<gene>
    <name evidence="1" type="ordered locus">Os05g0251032</name>
    <name evidence="1" type="ORF">OSNPB_050251032</name>
</gene>
<dbReference type="Proteomes" id="UP000059680">
    <property type="component" value="Chromosome 5"/>
</dbReference>
<dbReference type="EMBL" id="AP014961">
    <property type="protein sequence ID" value="BAS93026.1"/>
    <property type="molecule type" value="Genomic_DNA"/>
</dbReference>
<proteinExistence type="predicted"/>
<organism evidence="1 2">
    <name type="scientific">Oryza sativa subsp. japonica</name>
    <name type="common">Rice</name>
    <dbReference type="NCBI Taxonomy" id="39947"/>
    <lineage>
        <taxon>Eukaryota</taxon>
        <taxon>Viridiplantae</taxon>
        <taxon>Streptophyta</taxon>
        <taxon>Embryophyta</taxon>
        <taxon>Tracheophyta</taxon>
        <taxon>Spermatophyta</taxon>
        <taxon>Magnoliopsida</taxon>
        <taxon>Liliopsida</taxon>
        <taxon>Poales</taxon>
        <taxon>Poaceae</taxon>
        <taxon>BOP clade</taxon>
        <taxon>Oryzoideae</taxon>
        <taxon>Oryzeae</taxon>
        <taxon>Oryzinae</taxon>
        <taxon>Oryza</taxon>
        <taxon>Oryza sativa</taxon>
    </lineage>
</organism>